<protein>
    <submittedName>
        <fullName evidence="1">Predicted protein</fullName>
    </submittedName>
</protein>
<dbReference type="AlphaFoldDB" id="F2D3U5"/>
<name>F2D3U5_HORVV</name>
<evidence type="ECO:0000313" key="1">
    <source>
        <dbReference type="EMBL" id="BAJ89766.1"/>
    </source>
</evidence>
<accession>F2D3U5</accession>
<evidence type="ECO:0000313" key="2">
    <source>
        <dbReference type="EMBL" id="BAJ97820.1"/>
    </source>
</evidence>
<dbReference type="EMBL" id="AK358553">
    <property type="protein sequence ID" value="BAJ89766.1"/>
    <property type="molecule type" value="mRNA"/>
</dbReference>
<dbReference type="EMBL" id="AK366617">
    <property type="protein sequence ID" value="BAJ97820.1"/>
    <property type="molecule type" value="mRNA"/>
</dbReference>
<dbReference type="EMBL" id="AK367090">
    <property type="protein sequence ID" value="BAJ98293.1"/>
    <property type="molecule type" value="mRNA"/>
</dbReference>
<reference evidence="1" key="1">
    <citation type="journal article" date="2011" name="Plant Physiol.">
        <title>Comprehensive sequence analysis of 24,783 barley full-length cDNAs derived from 12 clone libraries.</title>
        <authorList>
            <person name="Matsumoto T."/>
            <person name="Tanaka T."/>
            <person name="Sakai H."/>
            <person name="Amano N."/>
            <person name="Kanamori H."/>
            <person name="Kurita K."/>
            <person name="Kikuta A."/>
            <person name="Kamiya K."/>
            <person name="Yamamoto M."/>
            <person name="Ikawa H."/>
            <person name="Fujii N."/>
            <person name="Hori K."/>
            <person name="Itoh T."/>
            <person name="Sato K."/>
        </authorList>
    </citation>
    <scope>NUCLEOTIDE SEQUENCE</scope>
    <source>
        <tissue evidence="1">Leaf</tissue>
        <tissue evidence="2">Shoot and root</tissue>
    </source>
</reference>
<proteinExistence type="evidence at transcript level"/>
<sequence>MPCTGRWPLPPLCVRRRAPRLEQPGRRMQPRCSRPARNLAEEASSGPWVVIGACLGQH</sequence>
<organism evidence="1">
    <name type="scientific">Hordeum vulgare subsp. vulgare</name>
    <name type="common">Domesticated barley</name>
    <dbReference type="NCBI Taxonomy" id="112509"/>
    <lineage>
        <taxon>Eukaryota</taxon>
        <taxon>Viridiplantae</taxon>
        <taxon>Streptophyta</taxon>
        <taxon>Embryophyta</taxon>
        <taxon>Tracheophyta</taxon>
        <taxon>Spermatophyta</taxon>
        <taxon>Magnoliopsida</taxon>
        <taxon>Liliopsida</taxon>
        <taxon>Poales</taxon>
        <taxon>Poaceae</taxon>
        <taxon>BOP clade</taxon>
        <taxon>Pooideae</taxon>
        <taxon>Triticodae</taxon>
        <taxon>Triticeae</taxon>
        <taxon>Hordeinae</taxon>
        <taxon>Hordeum</taxon>
    </lineage>
</organism>